<feature type="non-terminal residue" evidence="1">
    <location>
        <position position="1"/>
    </location>
</feature>
<dbReference type="Pfam" id="PF13374">
    <property type="entry name" value="TPR_10"/>
    <property type="match status" value="1"/>
</dbReference>
<organism evidence="1">
    <name type="scientific">Anthurium amnicola</name>
    <dbReference type="NCBI Taxonomy" id="1678845"/>
    <lineage>
        <taxon>Eukaryota</taxon>
        <taxon>Viridiplantae</taxon>
        <taxon>Streptophyta</taxon>
        <taxon>Embryophyta</taxon>
        <taxon>Tracheophyta</taxon>
        <taxon>Spermatophyta</taxon>
        <taxon>Magnoliopsida</taxon>
        <taxon>Liliopsida</taxon>
        <taxon>Araceae</taxon>
        <taxon>Pothoideae</taxon>
        <taxon>Potheae</taxon>
        <taxon>Anthurium</taxon>
    </lineage>
</organism>
<dbReference type="SUPFAM" id="SSF48452">
    <property type="entry name" value="TPR-like"/>
    <property type="match status" value="1"/>
</dbReference>
<dbReference type="AlphaFoldDB" id="A0A1D1XTQ4"/>
<proteinExistence type="predicted"/>
<sequence length="476" mass="51677">GTLTQCFSLGASLVPRSAVEERTADTMLRSAVRRAATVAALAASRSPRESLSSRASPILPPPAAATKTLRFYAAGGLDDPLPQQEQQRQVAQQLIQYAIGLARSQRSADSYSQALLVLEQGLSNLRAGGGEGSDDAVGMLLIAISTLLHERGEVNDAMEKLRMVHQLDHCSLGARVAAWEGLVGLNLEAEQDTASSVLADECLQLLRSRREENTPTSNVLNLRGKAIKGLVDLVIGDLKTAELNFGECEDCESMEGKYRCGNLALSCGEFLHATGNVSLAKDFYERALQISETEDSSEFSSLTAANMVPDEVSLGATCALGQLLMHSGEFQGAEEFLTKALNKAEVIFGSNHPKVGVVLTCIAMMFGHKAKIERSSSLLIQEGLYRRAMDYLKAPVLDDDDADVYLLVHRRDIIALARGGYAEILRVQPNRKEEGERMSKSAENTWRNRRISLTQALEMSEPAKAAIVDTRISRVL</sequence>
<dbReference type="PANTHER" id="PTHR47868:SF2">
    <property type="entry name" value="OS05G0457700 PROTEIN"/>
    <property type="match status" value="1"/>
</dbReference>
<dbReference type="Gene3D" id="1.25.40.10">
    <property type="entry name" value="Tetratricopeptide repeat domain"/>
    <property type="match status" value="1"/>
</dbReference>
<protein>
    <submittedName>
        <fullName evidence="1">Nephrocystin-3</fullName>
    </submittedName>
</protein>
<accession>A0A1D1XTQ4</accession>
<dbReference type="InterPro" id="IPR011990">
    <property type="entry name" value="TPR-like_helical_dom_sf"/>
</dbReference>
<dbReference type="PANTHER" id="PTHR47868">
    <property type="entry name" value="OS05G0457700 PROTEIN"/>
    <property type="match status" value="1"/>
</dbReference>
<name>A0A1D1XTQ4_9ARAE</name>
<dbReference type="GO" id="GO:0005739">
    <property type="term" value="C:mitochondrion"/>
    <property type="evidence" value="ECO:0007669"/>
    <property type="project" value="TreeGrafter"/>
</dbReference>
<evidence type="ECO:0000313" key="1">
    <source>
        <dbReference type="EMBL" id="JAT45761.1"/>
    </source>
</evidence>
<reference evidence="1" key="1">
    <citation type="submission" date="2015-07" db="EMBL/GenBank/DDBJ databases">
        <title>Transcriptome Assembly of Anthurium amnicola.</title>
        <authorList>
            <person name="Suzuki J."/>
        </authorList>
    </citation>
    <scope>NUCLEOTIDE SEQUENCE</scope>
</reference>
<gene>
    <name evidence="1" type="primary">nphp3_8</name>
    <name evidence="1" type="ORF">g.51891</name>
</gene>
<dbReference type="EMBL" id="GDJX01022175">
    <property type="protein sequence ID" value="JAT45761.1"/>
    <property type="molecule type" value="Transcribed_RNA"/>
</dbReference>